<evidence type="ECO:0000256" key="1">
    <source>
        <dbReference type="ARBA" id="ARBA00008139"/>
    </source>
</evidence>
<dbReference type="EMBL" id="JAWQEG010007423">
    <property type="protein sequence ID" value="KAK3852424.1"/>
    <property type="molecule type" value="Genomic_DNA"/>
</dbReference>
<comment type="cofactor">
    <cofactor evidence="13">
        <name>Zn(2+)</name>
        <dbReference type="ChEBI" id="CHEBI:29105"/>
    </cofactor>
    <text evidence="13">Binds 1 zinc ion per subunit.</text>
</comment>
<keyword evidence="13" id="KW-0645">Protease</keyword>
<evidence type="ECO:0000313" key="15">
    <source>
        <dbReference type="EMBL" id="KAK3852424.1"/>
    </source>
</evidence>
<name>A0AAE1BNJ3_PETCI</name>
<reference evidence="15" key="1">
    <citation type="submission" date="2023-10" db="EMBL/GenBank/DDBJ databases">
        <title>Genome assemblies of two species of porcelain crab, Petrolisthes cinctipes and Petrolisthes manimaculis (Anomura: Porcellanidae).</title>
        <authorList>
            <person name="Angst P."/>
        </authorList>
    </citation>
    <scope>NUCLEOTIDE SEQUENCE</scope>
    <source>
        <strain evidence="15">PB745_01</strain>
        <tissue evidence="15">Gill</tissue>
    </source>
</reference>
<dbReference type="PROSITE" id="PS52011">
    <property type="entry name" value="PEPTIDASE_M2"/>
    <property type="match status" value="1"/>
</dbReference>
<evidence type="ECO:0000256" key="11">
    <source>
        <dbReference type="PIRSR" id="PIRSR601548-8"/>
    </source>
</evidence>
<evidence type="ECO:0000256" key="7">
    <source>
        <dbReference type="PIRSR" id="PIRSR601548-11"/>
    </source>
</evidence>
<feature type="signal peptide" evidence="14">
    <location>
        <begin position="1"/>
        <end position="32"/>
    </location>
</feature>
<keyword evidence="9 13" id="KW-0479">Metal-binding</keyword>
<keyword evidence="13" id="KW-0482">Metalloprotease</keyword>
<keyword evidence="3 10" id="KW-1015">Disulfide bond</keyword>
<dbReference type="PANTHER" id="PTHR10514">
    <property type="entry name" value="ANGIOTENSIN-CONVERTING ENZYME"/>
    <property type="match status" value="1"/>
</dbReference>
<dbReference type="Pfam" id="PF01401">
    <property type="entry name" value="Peptidase_M2"/>
    <property type="match status" value="1"/>
</dbReference>
<comment type="caution">
    <text evidence="12">Lacks conserved residue(s) required for the propagation of feature annotation.</text>
</comment>
<evidence type="ECO:0000256" key="9">
    <source>
        <dbReference type="PIRSR" id="PIRSR601548-3"/>
    </source>
</evidence>
<feature type="active site" description="Proton donor 2" evidence="7">
    <location>
        <position position="528"/>
    </location>
</feature>
<dbReference type="GO" id="GO:0006508">
    <property type="term" value="P:proteolysis"/>
    <property type="evidence" value="ECO:0007669"/>
    <property type="project" value="UniProtKB-KW"/>
</dbReference>
<feature type="binding site" evidence="9">
    <location>
        <position position="426"/>
    </location>
    <ligand>
        <name>Zn(2+)</name>
        <dbReference type="ChEBI" id="CHEBI:29105"/>
        <label>1</label>
        <note>catalytic</note>
    </ligand>
</feature>
<dbReference type="GO" id="GO:0005886">
    <property type="term" value="C:plasma membrane"/>
    <property type="evidence" value="ECO:0007669"/>
    <property type="project" value="TreeGrafter"/>
</dbReference>
<dbReference type="GO" id="GO:0008237">
    <property type="term" value="F:metallopeptidase activity"/>
    <property type="evidence" value="ECO:0007669"/>
    <property type="project" value="UniProtKB-KW"/>
</dbReference>
<evidence type="ECO:0000256" key="2">
    <source>
        <dbReference type="ARBA" id="ARBA00022729"/>
    </source>
</evidence>
<accession>A0AAE1BNJ3</accession>
<feature type="binding site" evidence="8">
    <location>
        <position position="239"/>
    </location>
    <ligand>
        <name>chloride</name>
        <dbReference type="ChEBI" id="CHEBI:17996"/>
        <label>1</label>
    </ligand>
</feature>
<dbReference type="Gene3D" id="1.10.1370.30">
    <property type="match status" value="1"/>
</dbReference>
<dbReference type="GO" id="GO:0008241">
    <property type="term" value="F:peptidyl-dipeptidase activity"/>
    <property type="evidence" value="ECO:0007669"/>
    <property type="project" value="InterPro"/>
</dbReference>
<gene>
    <name evidence="15" type="ORF">Pcinc_040991</name>
</gene>
<feature type="glycosylation site" description="N-linked (GlcNAc...) asparagine" evidence="6">
    <location>
        <position position="83"/>
    </location>
</feature>
<feature type="disulfide bond" evidence="10 12">
    <location>
        <begin position="367"/>
        <end position="385"/>
    </location>
</feature>
<feature type="binding site" evidence="11">
    <location>
        <position position="402"/>
    </location>
    <ligand>
        <name>Zn(2+)</name>
        <dbReference type="ChEBI" id="CHEBI:29105"/>
        <label>2</label>
        <note>catalytic</note>
    </ligand>
</feature>
<keyword evidence="9 13" id="KW-0862">Zinc</keyword>
<dbReference type="GO" id="GO:0004180">
    <property type="term" value="F:carboxypeptidase activity"/>
    <property type="evidence" value="ECO:0007669"/>
    <property type="project" value="UniProtKB-KW"/>
</dbReference>
<evidence type="ECO:0000256" key="3">
    <source>
        <dbReference type="ARBA" id="ARBA00023157"/>
    </source>
</evidence>
<comment type="similarity">
    <text evidence="1 12 13">Belongs to the peptidase M2 family.</text>
</comment>
<feature type="chain" id="PRO_5041937050" description="Angiotensin-converting enzyme" evidence="14">
    <location>
        <begin position="33"/>
        <end position="663"/>
    </location>
</feature>
<evidence type="ECO:0000256" key="10">
    <source>
        <dbReference type="PIRSR" id="PIRSR601548-4"/>
    </source>
</evidence>
<dbReference type="SUPFAM" id="SSF55486">
    <property type="entry name" value="Metalloproteases ('zincins'), catalytic domain"/>
    <property type="match status" value="1"/>
</dbReference>
<evidence type="ECO:0000256" key="13">
    <source>
        <dbReference type="RuleBase" id="RU361144"/>
    </source>
</evidence>
<feature type="binding site" evidence="9">
    <location>
        <position position="398"/>
    </location>
    <ligand>
        <name>Zn(2+)</name>
        <dbReference type="ChEBI" id="CHEBI:29105"/>
        <label>1</label>
        <note>catalytic</note>
    </ligand>
</feature>
<feature type="active site" description="Proton donor 1" evidence="5">
    <location>
        <position position="528"/>
    </location>
</feature>
<sequence length="663" mass="75629">MHQPCNPSPFPLAMSVVVWSFCLLLALLSTGASQSAGGGGDGGIPINNINLEGVVDSFLEQISSQAQDQCNKMVNALWTYYTNITDHNKQLMVTSRLEYGKWDKEATSWVRKLDPIHHHLSPDMRRQLYFLRMSGTSALPTHQLQELTNLTSQMTGIHSTATTCDFNNSTKCDLSLQPDLVEVMESSRDHEELSHTWLSWRDSSGKKMRKHYGRYVELSNIAAKLNGFGSKSDVWLSNYGKDTKAFVNDLSRVYHQIEPLYRQLHAYVRRKLRETYGPELVSRKGPIPAHLLGSMYPSSWRVYPLVTPFPNKTSIDVTEQMQEQGYTPRRMFELADDFFSSLGLPRLPASFWRNTLMEKPQDRQVVCHASAWDFCNGKDFRIKMCTKVRMKDLMTIHHELGHIHYYMQYAHLPYIFREGANRGFHEALGDVVGMNVVTPTYLHQVGLLSDPNTDQETEINLLLETALNRVAMLPFNYLLDLWRWDVFSGRVPEAEWNCAWWRRRVELQGVKPPVVRTEEDFDPGTIYHVAADVSTVRYVVAVVLQYQFHEALCRKVGQYPSLPLHKCTIYGSGKSTEAGKLLKSMMKVGRSVEWKEALREMTGGSGELDATALREYFRPLEDWLTADNTRHGEYVGWHAEGDYCGSESPQSITPPEVSPGTPQ</sequence>
<organism evidence="15 16">
    <name type="scientific">Petrolisthes cinctipes</name>
    <name type="common">Flat porcelain crab</name>
    <dbReference type="NCBI Taxonomy" id="88211"/>
    <lineage>
        <taxon>Eukaryota</taxon>
        <taxon>Metazoa</taxon>
        <taxon>Ecdysozoa</taxon>
        <taxon>Arthropoda</taxon>
        <taxon>Crustacea</taxon>
        <taxon>Multicrustacea</taxon>
        <taxon>Malacostraca</taxon>
        <taxon>Eumalacostraca</taxon>
        <taxon>Eucarida</taxon>
        <taxon>Decapoda</taxon>
        <taxon>Pleocyemata</taxon>
        <taxon>Anomura</taxon>
        <taxon>Galatheoidea</taxon>
        <taxon>Porcellanidae</taxon>
        <taxon>Petrolisthes</taxon>
    </lineage>
</organism>
<keyword evidence="2 14" id="KW-0732">Signal</keyword>
<evidence type="ECO:0000256" key="4">
    <source>
        <dbReference type="ARBA" id="ARBA00023180"/>
    </source>
</evidence>
<evidence type="ECO:0000256" key="14">
    <source>
        <dbReference type="SAM" id="SignalP"/>
    </source>
</evidence>
<comment type="caution">
    <text evidence="15">The sequence shown here is derived from an EMBL/GenBank/DDBJ whole genome shotgun (WGS) entry which is preliminary data.</text>
</comment>
<dbReference type="EC" id="3.4.-.-" evidence="13"/>
<dbReference type="Proteomes" id="UP001286313">
    <property type="component" value="Unassembled WGS sequence"/>
</dbReference>
<evidence type="ECO:0000256" key="5">
    <source>
        <dbReference type="PIRSR" id="PIRSR601548-1"/>
    </source>
</evidence>
<keyword evidence="13" id="KW-0121">Carboxypeptidase</keyword>
<feature type="binding site" evidence="11">
    <location>
        <position position="398"/>
    </location>
    <ligand>
        <name>Zn(2+)</name>
        <dbReference type="ChEBI" id="CHEBI:29105"/>
        <label>2</label>
        <note>catalytic</note>
    </ligand>
</feature>
<evidence type="ECO:0000313" key="16">
    <source>
        <dbReference type="Proteomes" id="UP001286313"/>
    </source>
</evidence>
<dbReference type="PANTHER" id="PTHR10514:SF27">
    <property type="entry name" value="ANGIOTENSIN-CONVERTING ENZYME"/>
    <property type="match status" value="1"/>
</dbReference>
<feature type="active site" description="Proton acceptor 1" evidence="5">
    <location>
        <position position="399"/>
    </location>
</feature>
<feature type="glycosylation site" description="N-linked (GlcNAc...) asparagine; partial" evidence="6">
    <location>
        <position position="167"/>
    </location>
</feature>
<feature type="binding site" evidence="8">
    <location>
        <position position="537"/>
    </location>
    <ligand>
        <name>chloride</name>
        <dbReference type="ChEBI" id="CHEBI:17996"/>
        <label>1</label>
    </ligand>
</feature>
<evidence type="ECO:0000256" key="12">
    <source>
        <dbReference type="PROSITE-ProRule" id="PRU01355"/>
    </source>
</evidence>
<keyword evidence="16" id="KW-1185">Reference proteome</keyword>
<dbReference type="AlphaFoldDB" id="A0AAE1BNJ3"/>
<feature type="disulfide bond" evidence="10 12">
    <location>
        <begin position="164"/>
        <end position="172"/>
    </location>
</feature>
<feature type="binding site" evidence="9">
    <location>
        <position position="402"/>
    </location>
    <ligand>
        <name>Zn(2+)</name>
        <dbReference type="ChEBI" id="CHEBI:29105"/>
        <label>1</label>
        <note>catalytic</note>
    </ligand>
</feature>
<protein>
    <recommendedName>
        <fullName evidence="13">Angiotensin-converting enzyme</fullName>
        <ecNumber evidence="13">3.4.-.-</ecNumber>
    </recommendedName>
</protein>
<proteinExistence type="inferred from homology"/>
<dbReference type="CDD" id="cd06461">
    <property type="entry name" value="M2_ACE"/>
    <property type="match status" value="1"/>
</dbReference>
<evidence type="ECO:0000256" key="8">
    <source>
        <dbReference type="PIRSR" id="PIRSR601548-2"/>
    </source>
</evidence>
<feature type="disulfide bond" evidence="10">
    <location>
        <begin position="553"/>
        <end position="567"/>
    </location>
</feature>
<keyword evidence="13" id="KW-0378">Hydrolase</keyword>
<dbReference type="PRINTS" id="PR00791">
    <property type="entry name" value="PEPDIPTASEA"/>
</dbReference>
<feature type="active site" description="Proton acceptor 2" evidence="7">
    <location>
        <position position="399"/>
    </location>
</feature>
<evidence type="ECO:0000256" key="6">
    <source>
        <dbReference type="PIRSR" id="PIRSR601548-10"/>
    </source>
</evidence>
<feature type="binding site" evidence="11">
    <location>
        <position position="426"/>
    </location>
    <ligand>
        <name>Zn(2+)</name>
        <dbReference type="ChEBI" id="CHEBI:29105"/>
        <label>2</label>
        <note>catalytic</note>
    </ligand>
</feature>
<dbReference type="InterPro" id="IPR001548">
    <property type="entry name" value="Peptidase_M2"/>
</dbReference>
<dbReference type="GO" id="GO:0046872">
    <property type="term" value="F:metal ion binding"/>
    <property type="evidence" value="ECO:0007669"/>
    <property type="project" value="UniProtKB-KW"/>
</dbReference>
<keyword evidence="4 6" id="KW-0325">Glycoprotein</keyword>